<proteinExistence type="predicted"/>
<reference evidence="2 3" key="1">
    <citation type="journal article" date="2013" name="BMC Genomics">
        <title>The genome and transcriptome of the pine saprophyte Ophiostoma piceae, and a comparison with the bark beetle-associated pine pathogen Grosmannia clavigera.</title>
        <authorList>
            <person name="Haridas S."/>
            <person name="Wang Y."/>
            <person name="Lim L."/>
            <person name="Massoumi Alamouti S."/>
            <person name="Jackman S."/>
            <person name="Docking R."/>
            <person name="Robertson G."/>
            <person name="Birol I."/>
            <person name="Bohlmann J."/>
            <person name="Breuil C."/>
        </authorList>
    </citation>
    <scope>NUCLEOTIDE SEQUENCE [LARGE SCALE GENOMIC DNA]</scope>
    <source>
        <strain evidence="2 3">UAMH 11346</strain>
    </source>
</reference>
<keyword evidence="3" id="KW-1185">Reference proteome</keyword>
<evidence type="ECO:0000313" key="3">
    <source>
        <dbReference type="Proteomes" id="UP000016923"/>
    </source>
</evidence>
<dbReference type="HOGENOM" id="CLU_1326742_0_0_1"/>
<sequence>MGHVLYDSSDSIPGPDKCGGDNHDDDYCGGTLDYTYHSSQSRQSQSQSAGSPPRRDYGLHSNRRQPAYTSLDSIDVPAQRQKRHGRSRGSSSGSAPPPAPPSLMRQDAFCARGSLESQEKELHRLGVYDGHPTHARHATRPTPQDKPSYNTPHEPPMTATVIYELEDGSTQGSTDSSYASHAQQAYRATYADGYHDKNQYADRWTMQ</sequence>
<dbReference type="EMBL" id="KE148152">
    <property type="protein sequence ID" value="EPE06901.1"/>
    <property type="molecule type" value="Genomic_DNA"/>
</dbReference>
<evidence type="ECO:0000313" key="2">
    <source>
        <dbReference type="EMBL" id="EPE06901.1"/>
    </source>
</evidence>
<feature type="region of interest" description="Disordered" evidence="1">
    <location>
        <begin position="1"/>
        <end position="156"/>
    </location>
</feature>
<evidence type="ECO:0000256" key="1">
    <source>
        <dbReference type="SAM" id="MobiDB-lite"/>
    </source>
</evidence>
<feature type="compositionally biased region" description="Polar residues" evidence="1">
    <location>
        <begin position="141"/>
        <end position="151"/>
    </location>
</feature>
<accession>S3C4X5</accession>
<name>S3C4X5_OPHP1</name>
<protein>
    <submittedName>
        <fullName evidence="2">Uncharacterized protein</fullName>
    </submittedName>
</protein>
<organism evidence="2 3">
    <name type="scientific">Ophiostoma piceae (strain UAMH 11346)</name>
    <name type="common">Sap stain fungus</name>
    <dbReference type="NCBI Taxonomy" id="1262450"/>
    <lineage>
        <taxon>Eukaryota</taxon>
        <taxon>Fungi</taxon>
        <taxon>Dikarya</taxon>
        <taxon>Ascomycota</taxon>
        <taxon>Pezizomycotina</taxon>
        <taxon>Sordariomycetes</taxon>
        <taxon>Sordariomycetidae</taxon>
        <taxon>Ophiostomatales</taxon>
        <taxon>Ophiostomataceae</taxon>
        <taxon>Ophiostoma</taxon>
    </lineage>
</organism>
<dbReference type="Proteomes" id="UP000016923">
    <property type="component" value="Unassembled WGS sequence"/>
</dbReference>
<dbReference type="VEuPathDB" id="FungiDB:F503_03328"/>
<feature type="compositionally biased region" description="Low complexity" evidence="1">
    <location>
        <begin position="38"/>
        <end position="48"/>
    </location>
</feature>
<feature type="compositionally biased region" description="Basic and acidic residues" evidence="1">
    <location>
        <begin position="117"/>
        <end position="126"/>
    </location>
</feature>
<dbReference type="AlphaFoldDB" id="S3C4X5"/>
<gene>
    <name evidence="2" type="ORF">F503_03328</name>
</gene>